<name>A0AAE1F9R5_PETCI</name>
<evidence type="ECO:0000313" key="2">
    <source>
        <dbReference type="Proteomes" id="UP001286313"/>
    </source>
</evidence>
<organism evidence="1 2">
    <name type="scientific">Petrolisthes cinctipes</name>
    <name type="common">Flat porcelain crab</name>
    <dbReference type="NCBI Taxonomy" id="88211"/>
    <lineage>
        <taxon>Eukaryota</taxon>
        <taxon>Metazoa</taxon>
        <taxon>Ecdysozoa</taxon>
        <taxon>Arthropoda</taxon>
        <taxon>Crustacea</taxon>
        <taxon>Multicrustacea</taxon>
        <taxon>Malacostraca</taxon>
        <taxon>Eumalacostraca</taxon>
        <taxon>Eucarida</taxon>
        <taxon>Decapoda</taxon>
        <taxon>Pleocyemata</taxon>
        <taxon>Anomura</taxon>
        <taxon>Galatheoidea</taxon>
        <taxon>Porcellanidae</taxon>
        <taxon>Petrolisthes</taxon>
    </lineage>
</organism>
<dbReference type="AlphaFoldDB" id="A0AAE1F9R5"/>
<keyword evidence="2" id="KW-1185">Reference proteome</keyword>
<gene>
    <name evidence="1" type="ORF">Pcinc_025856</name>
</gene>
<sequence>MQDQCYQAIIHALPNEVFSLLSPLLPTFNRPTIDDKFKAAIISTHGMTTEQYLSALEEVQQEGRSPSEVLRLMQQLNEKTSTPFNDDVLRIRHSKLLPIIIQLHLQALTNLTLHEYGKRADDLMSMYEDGAHGGPIATFFSRGAGASHYFGRSM</sequence>
<proteinExistence type="predicted"/>
<reference evidence="1" key="1">
    <citation type="submission" date="2023-10" db="EMBL/GenBank/DDBJ databases">
        <title>Genome assemblies of two species of porcelain crab, Petrolisthes cinctipes and Petrolisthes manimaculis (Anomura: Porcellanidae).</title>
        <authorList>
            <person name="Angst P."/>
        </authorList>
    </citation>
    <scope>NUCLEOTIDE SEQUENCE</scope>
    <source>
        <strain evidence="1">PB745_01</strain>
        <tissue evidence="1">Gill</tissue>
    </source>
</reference>
<dbReference type="EMBL" id="JAWQEG010002943">
    <property type="protein sequence ID" value="KAK3868818.1"/>
    <property type="molecule type" value="Genomic_DNA"/>
</dbReference>
<dbReference type="Proteomes" id="UP001286313">
    <property type="component" value="Unassembled WGS sequence"/>
</dbReference>
<accession>A0AAE1F9R5</accession>
<comment type="caution">
    <text evidence="1">The sequence shown here is derived from an EMBL/GenBank/DDBJ whole genome shotgun (WGS) entry which is preliminary data.</text>
</comment>
<protein>
    <submittedName>
        <fullName evidence="1">Uncharacterized protein</fullName>
    </submittedName>
</protein>
<evidence type="ECO:0000313" key="1">
    <source>
        <dbReference type="EMBL" id="KAK3868818.1"/>
    </source>
</evidence>